<evidence type="ECO:0000256" key="1">
    <source>
        <dbReference type="SAM" id="MobiDB-lite"/>
    </source>
</evidence>
<organism evidence="2">
    <name type="scientific">Arundo donax</name>
    <name type="common">Giant reed</name>
    <name type="synonym">Donax arundinaceus</name>
    <dbReference type="NCBI Taxonomy" id="35708"/>
    <lineage>
        <taxon>Eukaryota</taxon>
        <taxon>Viridiplantae</taxon>
        <taxon>Streptophyta</taxon>
        <taxon>Embryophyta</taxon>
        <taxon>Tracheophyta</taxon>
        <taxon>Spermatophyta</taxon>
        <taxon>Magnoliopsida</taxon>
        <taxon>Liliopsida</taxon>
        <taxon>Poales</taxon>
        <taxon>Poaceae</taxon>
        <taxon>PACMAD clade</taxon>
        <taxon>Arundinoideae</taxon>
        <taxon>Arundineae</taxon>
        <taxon>Arundo</taxon>
    </lineage>
</organism>
<proteinExistence type="predicted"/>
<reference evidence="2" key="1">
    <citation type="submission" date="2014-09" db="EMBL/GenBank/DDBJ databases">
        <authorList>
            <person name="Magalhaes I.L.F."/>
            <person name="Oliveira U."/>
            <person name="Santos F.R."/>
            <person name="Vidigal T.H.D.A."/>
            <person name="Brescovit A.D."/>
            <person name="Santos A.J."/>
        </authorList>
    </citation>
    <scope>NUCLEOTIDE SEQUENCE</scope>
    <source>
        <tissue evidence="2">Shoot tissue taken approximately 20 cm above the soil surface</tissue>
    </source>
</reference>
<dbReference type="AlphaFoldDB" id="A0A0A9G6L8"/>
<sequence length="72" mass="7843">MRTICNNALKWENMLISSTIINLPHVILFLLPSSTPQGLGSTPCGSEFQAGVKKNPLSVPHQNTGLRPYPGR</sequence>
<accession>A0A0A9G6L8</accession>
<name>A0A0A9G6L8_ARUDO</name>
<evidence type="ECO:0000313" key="2">
    <source>
        <dbReference type="EMBL" id="JAE18191.1"/>
    </source>
</evidence>
<reference evidence="2" key="2">
    <citation type="journal article" date="2015" name="Data Brief">
        <title>Shoot transcriptome of the giant reed, Arundo donax.</title>
        <authorList>
            <person name="Barrero R.A."/>
            <person name="Guerrero F.D."/>
            <person name="Moolhuijzen P."/>
            <person name="Goolsby J.A."/>
            <person name="Tidwell J."/>
            <person name="Bellgard S.E."/>
            <person name="Bellgard M.I."/>
        </authorList>
    </citation>
    <scope>NUCLEOTIDE SEQUENCE</scope>
    <source>
        <tissue evidence="2">Shoot tissue taken approximately 20 cm above the soil surface</tissue>
    </source>
</reference>
<feature type="region of interest" description="Disordered" evidence="1">
    <location>
        <begin position="51"/>
        <end position="72"/>
    </location>
</feature>
<protein>
    <submittedName>
        <fullName evidence="2">Uncharacterized protein</fullName>
    </submittedName>
</protein>
<dbReference type="EMBL" id="GBRH01179705">
    <property type="protein sequence ID" value="JAE18191.1"/>
    <property type="molecule type" value="Transcribed_RNA"/>
</dbReference>